<feature type="region of interest" description="Disordered" evidence="1">
    <location>
        <begin position="377"/>
        <end position="405"/>
    </location>
</feature>
<feature type="compositionally biased region" description="Polar residues" evidence="1">
    <location>
        <begin position="37"/>
        <end position="51"/>
    </location>
</feature>
<feature type="region of interest" description="Disordered" evidence="1">
    <location>
        <begin position="441"/>
        <end position="466"/>
    </location>
</feature>
<reference evidence="3" key="1">
    <citation type="journal article" date="2013" name="Genome Announc.">
        <title>Draft genome sequence of Pseudozyma brasiliensis sp. nov. strain GHG001, a high producer of endo-1,4-xylanase isolated from an insect pest of sugarcane.</title>
        <authorList>
            <person name="Oliveira J.V.D.C."/>
            <person name="dos Santos R.A.C."/>
            <person name="Borges T.A."/>
            <person name="Riano-Pachon D.M."/>
            <person name="Goldman G.H."/>
        </authorList>
    </citation>
    <scope>NUCLEOTIDE SEQUENCE [LARGE SCALE GENOMIC DNA]</scope>
    <source>
        <strain evidence="3">GHG001</strain>
    </source>
</reference>
<dbReference type="OMA" id="HYLQGHV"/>
<feature type="region of interest" description="Disordered" evidence="1">
    <location>
        <begin position="224"/>
        <end position="312"/>
    </location>
</feature>
<evidence type="ECO:0000313" key="2">
    <source>
        <dbReference type="EMBL" id="EST05501.1"/>
    </source>
</evidence>
<feature type="region of interest" description="Disordered" evidence="1">
    <location>
        <begin position="327"/>
        <end position="362"/>
    </location>
</feature>
<keyword evidence="3" id="KW-1185">Reference proteome</keyword>
<feature type="compositionally biased region" description="Basic residues" evidence="1">
    <location>
        <begin position="450"/>
        <end position="459"/>
    </location>
</feature>
<feature type="compositionally biased region" description="Pro residues" evidence="1">
    <location>
        <begin position="272"/>
        <end position="282"/>
    </location>
</feature>
<sequence length="529" mass="57748">MSTTQQDPHYLAATLSKAAESMYRHPTYDRSFDSGRYPSNTSQPSLSHSLNTYTESYPPSLCRRDCGDYSADMTHSDCETGCTDVAPSLDDTSDVDEALSSVSHSKPSLLKFVEPVVQREHTNGQPRLTGMKKKMQRSKKADDGAFGVHHLPVLGFTDSRATYDSDELLHMDQFPGVPTRDINSSTGKEQWNVDTIEIGLEDLMLIKGKAKSMFLEAADDGAEETKSASRLMPTRRAAAHSVFDETAEQDRPHLPSARARTQSGAKRTAPLEPLPPLPPPKPTVSTGDTPSSQTTGLQPSSSHPLVLPSGESSDEDVFAFKLPTLLPHDSHQGTIRAPRASRLNSITSSSSHSSSTRDLDPREIIQRARLENTSCGLDAELDSSSNLNPIFPIPERRGSSGSGVVAEDLPPLMSNHYLQGHVDPVEYARLNRMPERLAAATVTSSGQKLSSKHLNKHRKKEGEQVGYEPISILRAEAAFLKEDGGKEKKKNKERPWKGSNGASNSSSDVSSEGNKLKSFKSSLFLRGQK</sequence>
<feature type="compositionally biased region" description="Low complexity" evidence="1">
    <location>
        <begin position="341"/>
        <end position="354"/>
    </location>
</feature>
<dbReference type="RefSeq" id="XP_016290490.1">
    <property type="nucleotide sequence ID" value="XM_016438646.1"/>
</dbReference>
<evidence type="ECO:0000256" key="1">
    <source>
        <dbReference type="SAM" id="MobiDB-lite"/>
    </source>
</evidence>
<feature type="compositionally biased region" description="Polar residues" evidence="1">
    <location>
        <begin position="283"/>
        <end position="303"/>
    </location>
</feature>
<evidence type="ECO:0000313" key="3">
    <source>
        <dbReference type="Proteomes" id="UP000019377"/>
    </source>
</evidence>
<gene>
    <name evidence="2" type="ORF">PSEUBRA_SCAF5g02361</name>
</gene>
<feature type="compositionally biased region" description="Low complexity" evidence="1">
    <location>
        <begin position="497"/>
        <end position="513"/>
    </location>
</feature>
<feature type="region of interest" description="Disordered" evidence="1">
    <location>
        <begin position="481"/>
        <end position="515"/>
    </location>
</feature>
<feature type="region of interest" description="Disordered" evidence="1">
    <location>
        <begin position="26"/>
        <end position="51"/>
    </location>
</feature>
<dbReference type="Proteomes" id="UP000019377">
    <property type="component" value="Unassembled WGS sequence"/>
</dbReference>
<proteinExistence type="predicted"/>
<accession>V5E5K6</accession>
<dbReference type="AlphaFoldDB" id="V5E5K6"/>
<dbReference type="OrthoDB" id="2552118at2759"/>
<dbReference type="EMBL" id="KI545891">
    <property type="protein sequence ID" value="EST05501.1"/>
    <property type="molecule type" value="Genomic_DNA"/>
</dbReference>
<dbReference type="GeneID" id="27421342"/>
<dbReference type="HOGENOM" id="CLU_490120_0_0_1"/>
<name>V5E5K6_KALBG</name>
<protein>
    <submittedName>
        <fullName evidence="2">Uncharacterized protein</fullName>
    </submittedName>
</protein>
<organism evidence="2 3">
    <name type="scientific">Kalmanozyma brasiliensis (strain GHG001)</name>
    <name type="common">Yeast</name>
    <name type="synonym">Pseudozyma brasiliensis</name>
    <dbReference type="NCBI Taxonomy" id="1365824"/>
    <lineage>
        <taxon>Eukaryota</taxon>
        <taxon>Fungi</taxon>
        <taxon>Dikarya</taxon>
        <taxon>Basidiomycota</taxon>
        <taxon>Ustilaginomycotina</taxon>
        <taxon>Ustilaginomycetes</taxon>
        <taxon>Ustilaginales</taxon>
        <taxon>Ustilaginaceae</taxon>
        <taxon>Kalmanozyma</taxon>
    </lineage>
</organism>